<dbReference type="InterPro" id="IPR050365">
    <property type="entry name" value="TIM50"/>
</dbReference>
<evidence type="ECO:0000313" key="3">
    <source>
        <dbReference type="Proteomes" id="UP000186817"/>
    </source>
</evidence>
<dbReference type="Pfam" id="PF03031">
    <property type="entry name" value="NIF"/>
    <property type="match status" value="2"/>
</dbReference>
<dbReference type="Proteomes" id="UP000186817">
    <property type="component" value="Unassembled WGS sequence"/>
</dbReference>
<dbReference type="SUPFAM" id="SSF56784">
    <property type="entry name" value="HAD-like"/>
    <property type="match status" value="1"/>
</dbReference>
<reference evidence="2 3" key="1">
    <citation type="submission" date="2016-02" db="EMBL/GenBank/DDBJ databases">
        <title>Genome analysis of coral dinoflagellate symbionts highlights evolutionary adaptations to a symbiotic lifestyle.</title>
        <authorList>
            <person name="Aranda M."/>
            <person name="Li Y."/>
            <person name="Liew Y.J."/>
            <person name="Baumgarten S."/>
            <person name="Simakov O."/>
            <person name="Wilson M."/>
            <person name="Piel J."/>
            <person name="Ashoor H."/>
            <person name="Bougouffa S."/>
            <person name="Bajic V.B."/>
            <person name="Ryu T."/>
            <person name="Ravasi T."/>
            <person name="Bayer T."/>
            <person name="Micklem G."/>
            <person name="Kim H."/>
            <person name="Bhak J."/>
            <person name="Lajeunesse T.C."/>
            <person name="Voolstra C.R."/>
        </authorList>
    </citation>
    <scope>NUCLEOTIDE SEQUENCE [LARGE SCALE GENOMIC DNA]</scope>
    <source>
        <strain evidence="2 3">CCMP2467</strain>
    </source>
</reference>
<organism evidence="2 3">
    <name type="scientific">Symbiodinium microadriaticum</name>
    <name type="common">Dinoflagellate</name>
    <name type="synonym">Zooxanthella microadriatica</name>
    <dbReference type="NCBI Taxonomy" id="2951"/>
    <lineage>
        <taxon>Eukaryota</taxon>
        <taxon>Sar</taxon>
        <taxon>Alveolata</taxon>
        <taxon>Dinophyceae</taxon>
        <taxon>Suessiales</taxon>
        <taxon>Symbiodiniaceae</taxon>
        <taxon>Symbiodinium</taxon>
    </lineage>
</organism>
<name>A0A1Q9D594_SYMMI</name>
<protein>
    <recommendedName>
        <fullName evidence="1">FCP1 homology domain-containing protein</fullName>
    </recommendedName>
</protein>
<feature type="domain" description="FCP1 homology" evidence="1">
    <location>
        <begin position="547"/>
        <end position="659"/>
    </location>
</feature>
<sequence length="728" mass="81049">MFISSISCQGEEPCCEAIATAVRIQQAVRSLRFPNLPKKSFTREAERRNYFHSSRFGPCFGPVAMAMVPMVPQAVRRAAGIARRRAPLLLVLDLDETLVRVCCKGVHHNRNLRVVDFRVPIEVGALPKATTFDCGVALRPGVESFMEWIKERRREGLIEDGRTLWSSIQPTAWKPFGESGGHATLMPDEMCAPDQSCIQYWLLPERAPEWYRKLVLGTGGRDVHSQPPPKDSLPLLGHLDLTVPKLVDAKDYWINGLGALENYKESSGELWAHLGPSQIRMSEGSIRKWPGEIRVWVEDIRTVADMLNMLGRTLDTKLVAEMREATTGGEYAALLHDPGHVNKVQASEAPSGWAEAIRAIPSGLSGEVRKKNALALSEAVVLLPKREQIQGVARFYDHFIGSAITKKYQVYEAQALMDICMVHFAPGAKLHQTLTYKADKTAVIPGSLASVCIYLKDHVQFHLVYAKCKAAGILRPDDAKKSWEEVESAHEYTIEGVLDPQSHSMVIALNHVIRTLEHPECPLCQGLSATCVLRQHQTQAEAARGPWIYTTSTPNYTKALMRHVDPGGRVFAMRVLTREKCKPCAIPGFLLKEMSQIPSKHDADDATEQQLLQRRVLIDNSPVSCVLHPNGSVLVRDWLGEGTEDDELPRVQRLLEAVLEDDGESEADYAARLVRHTAGHGSWSARLKALSGLLESQAPMEADELRTMFRRISNECNDMKRELLGAAP</sequence>
<comment type="caution">
    <text evidence="2">The sequence shown here is derived from an EMBL/GenBank/DDBJ whole genome shotgun (WGS) entry which is preliminary data.</text>
</comment>
<evidence type="ECO:0000313" key="2">
    <source>
        <dbReference type="EMBL" id="OLP90345.1"/>
    </source>
</evidence>
<evidence type="ECO:0000259" key="1">
    <source>
        <dbReference type="Pfam" id="PF03031"/>
    </source>
</evidence>
<gene>
    <name evidence="2" type="ORF">AK812_SmicGene28081</name>
</gene>
<feature type="domain" description="FCP1 homology" evidence="1">
    <location>
        <begin position="89"/>
        <end position="151"/>
    </location>
</feature>
<dbReference type="InterPro" id="IPR004274">
    <property type="entry name" value="FCP1_dom"/>
</dbReference>
<dbReference type="OrthoDB" id="415534at2759"/>
<dbReference type="Gene3D" id="3.40.50.1000">
    <property type="entry name" value="HAD superfamily/HAD-like"/>
    <property type="match status" value="2"/>
</dbReference>
<dbReference type="InterPro" id="IPR023214">
    <property type="entry name" value="HAD_sf"/>
</dbReference>
<dbReference type="AlphaFoldDB" id="A0A1Q9D594"/>
<keyword evidence="3" id="KW-1185">Reference proteome</keyword>
<dbReference type="PANTHER" id="PTHR12210">
    <property type="entry name" value="DULLARD PROTEIN PHOSPHATASE"/>
    <property type="match status" value="1"/>
</dbReference>
<dbReference type="InterPro" id="IPR036412">
    <property type="entry name" value="HAD-like_sf"/>
</dbReference>
<proteinExistence type="predicted"/>
<accession>A0A1Q9D594</accession>
<dbReference type="EMBL" id="LSRX01000716">
    <property type="protein sequence ID" value="OLP90345.1"/>
    <property type="molecule type" value="Genomic_DNA"/>
</dbReference>